<gene>
    <name evidence="2" type="ORF">H4R20_004753</name>
</gene>
<sequence length="951" mass="101071">MSGQVNLGGSDWRAAITEQARTQNLSTLAGSVLQGLNDQQRAMVTQVLYRNESHIFSSSNSLPEYISTLTADVQGVAQKVKALINGAAANTSAGNPIGQNGAVANQAASIQQQQQQQQQQRTPALAQAHAQSQVTQAPTQASAPSQTPASAQVPSAQQSLQQLLPKMREIISNPENSSVQELTGAVNFLQSQIGTSANRQGVVETIRRLFIELQKRQNTQQQMQNALRQQQQSQQQMVNMPNAPATVTSGAGFSQAPQFNTQQQQQQQQLLQMRLQGQQHMPAQSQAQLQALQGQPQLAAAFANAAQQRSAIASSGTPATAAVSAAAVGSNSLSAEELHLWVMALRKITRPFTYNGTQMPLNIQQARLVLNQIKQNGDVQSEAALNNLMREIVQACQEELKRPVPKEVLQLLQQENTTTAAAGAMGQARSTPNMAAGMQGTAIASPAMAMSGLSMVSPSGVAQNVPVATSAAAAPSMKKQGSGKNSPSVASAKPKKKSQSPRTSAKARKNSPPKTSSALGTTVPVTAVSTAPQGPSAQQRLGPFSVETATRAVEEIISTVNSDELRQQARKVLSDTDKALVRDRLPGLEGLLGIMRTVMPAVYMCSQNRSLVIQAYKVEVVVREQRRLLDEDQYIMDPETAHAFSNIAHSIITLAKEWGQIKGKTLQGQAPQSQAPPGLPPQNQAMSGHTFQSQAQQGQTQQGQAPHPQPTPGPRQGLPSASLNTPLTNMHPSALTTDPALENFQKAVKHPLDPVSLRLPSSKKRALSRSGTSGDNPATAAAASTTPPISAGNHQTQAPGSAVVAPAPPMLPPNISKEQFHQLPMEMRMAILKSQQSALIRQHTSAIGTAAPATVATVASQSMDASPTLLATVDGAALTGIQTDEDQRLEALAKDKWNNPLEYLMCVLDRFTTSAEKAGMEPAPMLQQAFWPIARKSMASGWGTVSMDTIL</sequence>
<dbReference type="EMBL" id="JANBUO010001353">
    <property type="protein sequence ID" value="KAJ2798628.1"/>
    <property type="molecule type" value="Genomic_DNA"/>
</dbReference>
<dbReference type="OrthoDB" id="5593134at2759"/>
<protein>
    <submittedName>
        <fullName evidence="2">Uncharacterized protein</fullName>
    </submittedName>
</protein>
<feature type="compositionally biased region" description="Low complexity" evidence="1">
    <location>
        <begin position="777"/>
        <end position="791"/>
    </location>
</feature>
<feature type="region of interest" description="Disordered" evidence="1">
    <location>
        <begin position="113"/>
        <end position="159"/>
    </location>
</feature>
<organism evidence="2 3">
    <name type="scientific">Coemansia guatemalensis</name>
    <dbReference type="NCBI Taxonomy" id="2761395"/>
    <lineage>
        <taxon>Eukaryota</taxon>
        <taxon>Fungi</taxon>
        <taxon>Fungi incertae sedis</taxon>
        <taxon>Zoopagomycota</taxon>
        <taxon>Kickxellomycotina</taxon>
        <taxon>Kickxellomycetes</taxon>
        <taxon>Kickxellales</taxon>
        <taxon>Kickxellaceae</taxon>
        <taxon>Coemansia</taxon>
    </lineage>
</organism>
<feature type="compositionally biased region" description="Low complexity" evidence="1">
    <location>
        <begin position="113"/>
        <end position="128"/>
    </location>
</feature>
<evidence type="ECO:0000313" key="2">
    <source>
        <dbReference type="EMBL" id="KAJ2798628.1"/>
    </source>
</evidence>
<feature type="compositionally biased region" description="Polar residues" evidence="1">
    <location>
        <begin position="719"/>
        <end position="735"/>
    </location>
</feature>
<feature type="region of interest" description="Disordered" evidence="1">
    <location>
        <begin position="664"/>
        <end position="735"/>
    </location>
</feature>
<feature type="region of interest" description="Disordered" evidence="1">
    <location>
        <begin position="752"/>
        <end position="803"/>
    </location>
</feature>
<dbReference type="Proteomes" id="UP001140094">
    <property type="component" value="Unassembled WGS sequence"/>
</dbReference>
<feature type="region of interest" description="Disordered" evidence="1">
    <location>
        <begin position="473"/>
        <end position="522"/>
    </location>
</feature>
<accession>A0A9W8LSH8</accession>
<evidence type="ECO:0000313" key="3">
    <source>
        <dbReference type="Proteomes" id="UP001140094"/>
    </source>
</evidence>
<evidence type="ECO:0000256" key="1">
    <source>
        <dbReference type="SAM" id="MobiDB-lite"/>
    </source>
</evidence>
<proteinExistence type="predicted"/>
<dbReference type="AlphaFoldDB" id="A0A9W8LSH8"/>
<comment type="caution">
    <text evidence="2">The sequence shown here is derived from an EMBL/GenBank/DDBJ whole genome shotgun (WGS) entry which is preliminary data.</text>
</comment>
<reference evidence="2" key="1">
    <citation type="submission" date="2022-07" db="EMBL/GenBank/DDBJ databases">
        <title>Phylogenomic reconstructions and comparative analyses of Kickxellomycotina fungi.</title>
        <authorList>
            <person name="Reynolds N.K."/>
            <person name="Stajich J.E."/>
            <person name="Barry K."/>
            <person name="Grigoriev I.V."/>
            <person name="Crous P."/>
            <person name="Smith M.E."/>
        </authorList>
    </citation>
    <scope>NUCLEOTIDE SEQUENCE</scope>
    <source>
        <strain evidence="2">NRRL 1565</strain>
    </source>
</reference>
<feature type="compositionally biased region" description="Low complexity" evidence="1">
    <location>
        <begin position="688"/>
        <end position="706"/>
    </location>
</feature>
<feature type="compositionally biased region" description="Basic residues" evidence="1">
    <location>
        <begin position="493"/>
        <end position="511"/>
    </location>
</feature>
<keyword evidence="3" id="KW-1185">Reference proteome</keyword>
<feature type="compositionally biased region" description="Low complexity" evidence="1">
    <location>
        <begin position="135"/>
        <end position="159"/>
    </location>
</feature>
<feature type="compositionally biased region" description="Low complexity" evidence="1">
    <location>
        <begin position="666"/>
        <end position="676"/>
    </location>
</feature>
<name>A0A9W8LSH8_9FUNG</name>